<dbReference type="Proteomes" id="UP001235840">
    <property type="component" value="Unassembled WGS sequence"/>
</dbReference>
<name>A0ABT9W0X5_9BACI</name>
<evidence type="ECO:0000313" key="2">
    <source>
        <dbReference type="Proteomes" id="UP001235840"/>
    </source>
</evidence>
<organism evidence="1 2">
    <name type="scientific">Caldalkalibacillus horti</name>
    <dbReference type="NCBI Taxonomy" id="77523"/>
    <lineage>
        <taxon>Bacteria</taxon>
        <taxon>Bacillati</taxon>
        <taxon>Bacillota</taxon>
        <taxon>Bacilli</taxon>
        <taxon>Bacillales</taxon>
        <taxon>Bacillaceae</taxon>
        <taxon>Caldalkalibacillus</taxon>
    </lineage>
</organism>
<dbReference type="EMBL" id="JAUSTY010000011">
    <property type="protein sequence ID" value="MDQ0166927.1"/>
    <property type="molecule type" value="Genomic_DNA"/>
</dbReference>
<evidence type="ECO:0000313" key="1">
    <source>
        <dbReference type="EMBL" id="MDQ0166927.1"/>
    </source>
</evidence>
<dbReference type="RefSeq" id="WP_307395521.1">
    <property type="nucleotide sequence ID" value="NZ_BAAADK010000003.1"/>
</dbReference>
<protein>
    <submittedName>
        <fullName evidence="1">Uncharacterized protein</fullName>
    </submittedName>
</protein>
<accession>A0ABT9W0X5</accession>
<comment type="caution">
    <text evidence="1">The sequence shown here is derived from an EMBL/GenBank/DDBJ whole genome shotgun (WGS) entry which is preliminary data.</text>
</comment>
<reference evidence="1 2" key="1">
    <citation type="submission" date="2023-07" db="EMBL/GenBank/DDBJ databases">
        <title>Genomic Encyclopedia of Type Strains, Phase IV (KMG-IV): sequencing the most valuable type-strain genomes for metagenomic binning, comparative biology and taxonomic classification.</title>
        <authorList>
            <person name="Goeker M."/>
        </authorList>
    </citation>
    <scope>NUCLEOTIDE SEQUENCE [LARGE SCALE GENOMIC DNA]</scope>
    <source>
        <strain evidence="1 2">DSM 12751</strain>
    </source>
</reference>
<proteinExistence type="predicted"/>
<sequence length="90" mass="10582">MTKDDAIFNWLQIKYVAEQRTNDQAAQETYQFFTAILTEDHKLDELQVQIADGMYVVSFTDEGKPGQKKFPAEFVRQLYLDIENEPKFNQ</sequence>
<gene>
    <name evidence="1" type="ORF">J2S11_002843</name>
</gene>
<keyword evidence="2" id="KW-1185">Reference proteome</keyword>